<dbReference type="InterPro" id="IPR025366">
    <property type="entry name" value="DUF4270"/>
</dbReference>
<name>A0A1S2VDU4_9BACT</name>
<accession>A0A1S2VDU4</accession>
<reference evidence="1 2" key="1">
    <citation type="submission" date="2016-10" db="EMBL/GenBank/DDBJ databases">
        <title>Arsenicibacter rosenii gen. nov., sp. nov., an efficient arsenic-methylating bacterium isolated from an arsenic-contaminated paddy soil.</title>
        <authorList>
            <person name="Huang K."/>
        </authorList>
    </citation>
    <scope>NUCLEOTIDE SEQUENCE [LARGE SCALE GENOMIC DNA]</scope>
    <source>
        <strain evidence="1 2">SM-1</strain>
    </source>
</reference>
<organism evidence="1 2">
    <name type="scientific">Arsenicibacter rosenii</name>
    <dbReference type="NCBI Taxonomy" id="1750698"/>
    <lineage>
        <taxon>Bacteria</taxon>
        <taxon>Pseudomonadati</taxon>
        <taxon>Bacteroidota</taxon>
        <taxon>Cytophagia</taxon>
        <taxon>Cytophagales</taxon>
        <taxon>Spirosomataceae</taxon>
        <taxon>Arsenicibacter</taxon>
    </lineage>
</organism>
<keyword evidence="2" id="KW-1185">Reference proteome</keyword>
<gene>
    <name evidence="1" type="ORF">BLX24_24845</name>
</gene>
<dbReference type="EMBL" id="MORL01000023">
    <property type="protein sequence ID" value="OIN56455.1"/>
    <property type="molecule type" value="Genomic_DNA"/>
</dbReference>
<evidence type="ECO:0008006" key="3">
    <source>
        <dbReference type="Google" id="ProtNLM"/>
    </source>
</evidence>
<comment type="caution">
    <text evidence="1">The sequence shown here is derived from an EMBL/GenBank/DDBJ whole genome shotgun (WGS) entry which is preliminary data.</text>
</comment>
<dbReference type="PROSITE" id="PS51257">
    <property type="entry name" value="PROKAR_LIPOPROTEIN"/>
    <property type="match status" value="1"/>
</dbReference>
<evidence type="ECO:0000313" key="1">
    <source>
        <dbReference type="EMBL" id="OIN56455.1"/>
    </source>
</evidence>
<protein>
    <recommendedName>
        <fullName evidence="3">DUF4270 domain-containing protein</fullName>
    </recommendedName>
</protein>
<dbReference type="Pfam" id="PF14092">
    <property type="entry name" value="DUF4270"/>
    <property type="match status" value="1"/>
</dbReference>
<dbReference type="AlphaFoldDB" id="A0A1S2VDU4"/>
<evidence type="ECO:0000313" key="2">
    <source>
        <dbReference type="Proteomes" id="UP000181790"/>
    </source>
</evidence>
<proteinExistence type="predicted"/>
<sequence length="438" mass="47842">MRSLFRSGLLLTVAGASLLSCLSGDPDVGQSVIDPYQLQTQLVDSITVKTYTVIEPDSFVTATDSSLLIGQWADTQTGKLQAKGYASVDYAAHTLSDQSGVRFDSLVLELPYSFSYGDTTKAFTLQVHTLQEPLTAGATYYNYNSAVYQATPLVSKSFVALGRGETRQIRMRLSDALGQAFFAKLVSKEINDTETMWAYWKGFAFTNGTTDNVIWGINTGSEKTGLRLYYHLNDMEKTSSSVRFPIGGTHFTQLTNDATGSAVQSLKYKPQVLPSAATGHQTAIGVGVGFRTRIEFPYLSQFAKPDAYLGLNLAQLQVSPVRKVLYDNTPPPDQLALYETNSQNELVSTVPALATGTTSAVAGYEYLPNELELSDMYVFDITKYIGDILKGDAVNRPLILTVPASTVSLKTALRRVMIGDQELSTDRIRLRIVLTSGL</sequence>
<dbReference type="Proteomes" id="UP000181790">
    <property type="component" value="Unassembled WGS sequence"/>
</dbReference>